<dbReference type="Proteomes" id="UP000267251">
    <property type="component" value="Unassembled WGS sequence"/>
</dbReference>
<evidence type="ECO:0008006" key="4">
    <source>
        <dbReference type="Google" id="ProtNLM"/>
    </source>
</evidence>
<feature type="chain" id="PRO_5020200001" description="Ricin B lectin domain-containing protein" evidence="1">
    <location>
        <begin position="20"/>
        <end position="191"/>
    </location>
</feature>
<accession>A0A4P9Y5D8</accession>
<keyword evidence="1" id="KW-0732">Signal</keyword>
<dbReference type="EMBL" id="KZ987865">
    <property type="protein sequence ID" value="RKP14228.1"/>
    <property type="molecule type" value="Genomic_DNA"/>
</dbReference>
<protein>
    <recommendedName>
        <fullName evidence="4">Ricin B lectin domain-containing protein</fullName>
    </recommendedName>
</protein>
<sequence length="191" mass="21569">MHHLFLLTLLTLTVIKVSGKITPQIWSPDKKAPTTNPEDTKTGFFAFKHRLTGYYLGVYTNPGSLDGKLVAMPRIHIVDPKFPTMSMLFQLDESHFVDNKAQLLVASTATPGNFTCPQYTNDGMQLSTHECKFDRSDEQLQQWIVKSADQTAVNVNIIPNNLRTCLSIPSKNGSLTLWDCNRYESLWVIVH</sequence>
<evidence type="ECO:0000313" key="3">
    <source>
        <dbReference type="Proteomes" id="UP000267251"/>
    </source>
</evidence>
<organism evidence="2 3">
    <name type="scientific">Piptocephalis cylindrospora</name>
    <dbReference type="NCBI Taxonomy" id="1907219"/>
    <lineage>
        <taxon>Eukaryota</taxon>
        <taxon>Fungi</taxon>
        <taxon>Fungi incertae sedis</taxon>
        <taxon>Zoopagomycota</taxon>
        <taxon>Zoopagomycotina</taxon>
        <taxon>Zoopagomycetes</taxon>
        <taxon>Zoopagales</taxon>
        <taxon>Piptocephalidaceae</taxon>
        <taxon>Piptocephalis</taxon>
    </lineage>
</organism>
<reference evidence="3" key="1">
    <citation type="journal article" date="2018" name="Nat. Microbiol.">
        <title>Leveraging single-cell genomics to expand the fungal tree of life.</title>
        <authorList>
            <person name="Ahrendt S.R."/>
            <person name="Quandt C.A."/>
            <person name="Ciobanu D."/>
            <person name="Clum A."/>
            <person name="Salamov A."/>
            <person name="Andreopoulos B."/>
            <person name="Cheng J.F."/>
            <person name="Woyke T."/>
            <person name="Pelin A."/>
            <person name="Henrissat B."/>
            <person name="Reynolds N.K."/>
            <person name="Benny G.L."/>
            <person name="Smith M.E."/>
            <person name="James T.Y."/>
            <person name="Grigoriev I.V."/>
        </authorList>
    </citation>
    <scope>NUCLEOTIDE SEQUENCE [LARGE SCALE GENOMIC DNA]</scope>
</reference>
<proteinExistence type="predicted"/>
<gene>
    <name evidence="2" type="ORF">BJ684DRAFT_19353</name>
</gene>
<name>A0A4P9Y5D8_9FUNG</name>
<dbReference type="OrthoDB" id="10529994at2759"/>
<dbReference type="AlphaFoldDB" id="A0A4P9Y5D8"/>
<feature type="signal peptide" evidence="1">
    <location>
        <begin position="1"/>
        <end position="19"/>
    </location>
</feature>
<evidence type="ECO:0000256" key="1">
    <source>
        <dbReference type="SAM" id="SignalP"/>
    </source>
</evidence>
<keyword evidence="3" id="KW-1185">Reference proteome</keyword>
<evidence type="ECO:0000313" key="2">
    <source>
        <dbReference type="EMBL" id="RKP14228.1"/>
    </source>
</evidence>